<sequence>MRALDTQAILQGHRPGRHSVGLVVGTTVSVLCLLGVLGYILVLGAAGAGASGVVGFVLSLMLATIPVSIIVPLILLLDRLEPEPPAMLLFAFLWGAGVAVLVSLILNTLGMELYTIPAFGAGMGEYLGATVIAPVVEESAKGMVLLFLLWRRRHEIDSYTDGVIYAGMVAAGFAFTENVMYFLTSFFEAGALGVAFTFLLRGLVSPLGHPLFTAMIGLGVAHVAINRDAVRFLAPFVGWVGAVLLHALWNGSTVFGWLGFAFAYFVCFWVLVGVIVRAVLDRHRQVAAISRYLSPYQVTGLVTPADIHMLSSMKARRRARGWAQHNAGSGGRRAMRDYQLAATELALLHQRLERGVARPRWWERRDAFLALMHVARDAFLGGVRRPVVPVWAGSSSDSGLMHHDSFQHVIDRARVQPPAHPPDSVG</sequence>
<keyword evidence="3" id="KW-1185">Reference proteome</keyword>
<feature type="transmembrane region" description="Helical" evidence="1">
    <location>
        <begin position="207"/>
        <end position="225"/>
    </location>
</feature>
<feature type="transmembrane region" description="Helical" evidence="1">
    <location>
        <begin position="162"/>
        <end position="187"/>
    </location>
</feature>
<dbReference type="RefSeq" id="WP_310911189.1">
    <property type="nucleotide sequence ID" value="NZ_JAVLVT010000001.1"/>
</dbReference>
<reference evidence="3" key="1">
    <citation type="submission" date="2023-07" db="EMBL/GenBank/DDBJ databases">
        <title>Novel species in the genus Lipingzhangella isolated from Sambhar Salt Lake.</title>
        <authorList>
            <person name="Jiya N."/>
            <person name="Kajale S."/>
            <person name="Sharma A."/>
        </authorList>
    </citation>
    <scope>NUCLEOTIDE SEQUENCE [LARGE SCALE GENOMIC DNA]</scope>
    <source>
        <strain evidence="3">LS1_29</strain>
    </source>
</reference>
<accession>A0ABU2H189</accession>
<comment type="caution">
    <text evidence="2">The sequence shown here is derived from an EMBL/GenBank/DDBJ whole genome shotgun (WGS) entry which is preliminary data.</text>
</comment>
<keyword evidence="2" id="KW-0482">Metalloprotease</keyword>
<organism evidence="2 3">
    <name type="scientific">Lipingzhangella rawalii</name>
    <dbReference type="NCBI Taxonomy" id="2055835"/>
    <lineage>
        <taxon>Bacteria</taxon>
        <taxon>Bacillati</taxon>
        <taxon>Actinomycetota</taxon>
        <taxon>Actinomycetes</taxon>
        <taxon>Streptosporangiales</taxon>
        <taxon>Nocardiopsidaceae</taxon>
        <taxon>Lipingzhangella</taxon>
    </lineage>
</organism>
<keyword evidence="2" id="KW-0645">Protease</keyword>
<evidence type="ECO:0000313" key="2">
    <source>
        <dbReference type="EMBL" id="MDS1268757.1"/>
    </source>
</evidence>
<gene>
    <name evidence="2" type="ORF">RIF23_00445</name>
</gene>
<name>A0ABU2H189_9ACTN</name>
<dbReference type="PANTHER" id="PTHR36844:SF1">
    <property type="entry name" value="PROTEASE PRSW"/>
    <property type="match status" value="1"/>
</dbReference>
<feature type="transmembrane region" description="Helical" evidence="1">
    <location>
        <begin position="20"/>
        <end position="41"/>
    </location>
</feature>
<keyword evidence="1" id="KW-1133">Transmembrane helix</keyword>
<feature type="transmembrane region" description="Helical" evidence="1">
    <location>
        <begin position="53"/>
        <end position="76"/>
    </location>
</feature>
<feature type="transmembrane region" description="Helical" evidence="1">
    <location>
        <begin position="88"/>
        <end position="106"/>
    </location>
</feature>
<dbReference type="Proteomes" id="UP001250214">
    <property type="component" value="Unassembled WGS sequence"/>
</dbReference>
<feature type="transmembrane region" description="Helical" evidence="1">
    <location>
        <begin position="232"/>
        <end position="249"/>
    </location>
</feature>
<proteinExistence type="predicted"/>
<keyword evidence="1" id="KW-0812">Transmembrane</keyword>
<keyword evidence="2" id="KW-0378">Hydrolase</keyword>
<dbReference type="InterPro" id="IPR026898">
    <property type="entry name" value="PrsW"/>
</dbReference>
<evidence type="ECO:0000313" key="3">
    <source>
        <dbReference type="Proteomes" id="UP001250214"/>
    </source>
</evidence>
<dbReference type="Pfam" id="PF13367">
    <property type="entry name" value="PrsW-protease"/>
    <property type="match status" value="1"/>
</dbReference>
<feature type="transmembrane region" description="Helical" evidence="1">
    <location>
        <begin position="126"/>
        <end position="150"/>
    </location>
</feature>
<dbReference type="GO" id="GO:0008237">
    <property type="term" value="F:metallopeptidase activity"/>
    <property type="evidence" value="ECO:0007669"/>
    <property type="project" value="UniProtKB-KW"/>
</dbReference>
<protein>
    <submittedName>
        <fullName evidence="2">PrsW family intramembrane metalloprotease</fullName>
    </submittedName>
</protein>
<dbReference type="EMBL" id="JAVLVT010000001">
    <property type="protein sequence ID" value="MDS1268757.1"/>
    <property type="molecule type" value="Genomic_DNA"/>
</dbReference>
<keyword evidence="1" id="KW-0472">Membrane</keyword>
<dbReference type="PANTHER" id="PTHR36844">
    <property type="entry name" value="PROTEASE PRSW"/>
    <property type="match status" value="1"/>
</dbReference>
<feature type="transmembrane region" description="Helical" evidence="1">
    <location>
        <begin position="255"/>
        <end position="280"/>
    </location>
</feature>
<evidence type="ECO:0000256" key="1">
    <source>
        <dbReference type="SAM" id="Phobius"/>
    </source>
</evidence>